<gene>
    <name evidence="1" type="ORF">GJV77_12625</name>
</gene>
<reference evidence="1 2" key="1">
    <citation type="journal article" date="2006" name="Int. J. Syst. Evol. Microbiol.">
        <title>Myroides pelagicus sp. nov., isolated from seawater in Thailand.</title>
        <authorList>
            <person name="Yoon J."/>
            <person name="Maneerat S."/>
            <person name="Kawai F."/>
            <person name="Yokota A."/>
        </authorList>
    </citation>
    <scope>NUCLEOTIDE SEQUENCE [LARGE SCALE GENOMIC DNA]</scope>
    <source>
        <strain evidence="1 2">SM1T</strain>
    </source>
</reference>
<dbReference type="RefSeq" id="WP_155036709.1">
    <property type="nucleotide sequence ID" value="NZ_JAYMMG010000038.1"/>
</dbReference>
<organism evidence="1 2">
    <name type="scientific">Myroides pelagicus</name>
    <dbReference type="NCBI Taxonomy" id="270914"/>
    <lineage>
        <taxon>Bacteria</taxon>
        <taxon>Pseudomonadati</taxon>
        <taxon>Bacteroidota</taxon>
        <taxon>Flavobacteriia</taxon>
        <taxon>Flavobacteriales</taxon>
        <taxon>Flavobacteriaceae</taxon>
        <taxon>Myroides</taxon>
    </lineage>
</organism>
<evidence type="ECO:0000313" key="2">
    <source>
        <dbReference type="Proteomes" id="UP000488936"/>
    </source>
</evidence>
<protein>
    <submittedName>
        <fullName evidence="1">Uncharacterized protein</fullName>
    </submittedName>
</protein>
<dbReference type="AlphaFoldDB" id="A0A7K1GR00"/>
<dbReference type="EMBL" id="WMJY01000038">
    <property type="protein sequence ID" value="MTH30733.1"/>
    <property type="molecule type" value="Genomic_DNA"/>
</dbReference>
<sequence>MSYKITDVTDYFFKGDFDTTDGVIDGKEFKVTFKGDHKFVVSNSTSGASKSTMNQLRPIHELTKVIELSNIVNKF</sequence>
<accession>A0A7K1GR00</accession>
<name>A0A7K1GR00_9FLAO</name>
<comment type="caution">
    <text evidence="1">The sequence shown here is derived from an EMBL/GenBank/DDBJ whole genome shotgun (WGS) entry which is preliminary data.</text>
</comment>
<evidence type="ECO:0000313" key="1">
    <source>
        <dbReference type="EMBL" id="MTH30733.1"/>
    </source>
</evidence>
<keyword evidence="2" id="KW-1185">Reference proteome</keyword>
<proteinExistence type="predicted"/>
<dbReference type="Proteomes" id="UP000488936">
    <property type="component" value="Unassembled WGS sequence"/>
</dbReference>